<gene>
    <name evidence="5" type="ORF">SAMN05443575_2737</name>
</gene>
<sequence>MLPDLLRPGLRVVIAGTIAAWHRAERDHYYGGAGTKFWLLLHECGFTPVELSAERDAEVVEHGVGLTDLVRTEHAVRGEPPVFDLAGFHARLAAVDPPAVAFVSKTAASSYARAAGRRLPRGYGELSWTVAGIPAFVLPGPSGANNGMPVPLRVALWRDLVDFLGTL</sequence>
<dbReference type="PANTHER" id="PTHR12159:SF9">
    <property type="entry name" value="G_T MISMATCH-SPECIFIC THYMINE DNA GLYCOSYLASE"/>
    <property type="match status" value="1"/>
</dbReference>
<dbReference type="InterPro" id="IPR015637">
    <property type="entry name" value="MUG/TDG"/>
</dbReference>
<organism evidence="5 6">
    <name type="scientific">Jatrophihabitans endophyticus</name>
    <dbReference type="NCBI Taxonomy" id="1206085"/>
    <lineage>
        <taxon>Bacteria</taxon>
        <taxon>Bacillati</taxon>
        <taxon>Actinomycetota</taxon>
        <taxon>Actinomycetes</taxon>
        <taxon>Jatrophihabitantales</taxon>
        <taxon>Jatrophihabitantaceae</taxon>
        <taxon>Jatrophihabitans</taxon>
    </lineage>
</organism>
<name>A0A1M5MI72_9ACTN</name>
<reference evidence="5 6" key="1">
    <citation type="submission" date="2016-11" db="EMBL/GenBank/DDBJ databases">
        <authorList>
            <person name="Jaros S."/>
            <person name="Januszkiewicz K."/>
            <person name="Wedrychowicz H."/>
        </authorList>
    </citation>
    <scope>NUCLEOTIDE SEQUENCE [LARGE SCALE GENOMIC DNA]</scope>
    <source>
        <strain evidence="5 6">DSM 45627</strain>
    </source>
</reference>
<proteinExistence type="predicted"/>
<evidence type="ECO:0000313" key="6">
    <source>
        <dbReference type="Proteomes" id="UP000186132"/>
    </source>
</evidence>
<dbReference type="Pfam" id="PF03167">
    <property type="entry name" value="UDG"/>
    <property type="match status" value="1"/>
</dbReference>
<dbReference type="STRING" id="1206085.SAMN05443575_2737"/>
<dbReference type="GO" id="GO:0004844">
    <property type="term" value="F:uracil DNA N-glycosylase activity"/>
    <property type="evidence" value="ECO:0007669"/>
    <property type="project" value="TreeGrafter"/>
</dbReference>
<evidence type="ECO:0000256" key="1">
    <source>
        <dbReference type="ARBA" id="ARBA00022763"/>
    </source>
</evidence>
<dbReference type="OrthoDB" id="9799921at2"/>
<dbReference type="CDD" id="cd10028">
    <property type="entry name" value="UDG-F2_TDG_MUG"/>
    <property type="match status" value="1"/>
</dbReference>
<dbReference type="InterPro" id="IPR005122">
    <property type="entry name" value="Uracil-DNA_glycosylase-like"/>
</dbReference>
<dbReference type="GO" id="GO:0006285">
    <property type="term" value="P:base-excision repair, AP site formation"/>
    <property type="evidence" value="ECO:0007669"/>
    <property type="project" value="InterPro"/>
</dbReference>
<keyword evidence="6" id="KW-1185">Reference proteome</keyword>
<protein>
    <submittedName>
        <fullName evidence="5">G/U mismatch-specific uracil-DNA glycosylase</fullName>
    </submittedName>
</protein>
<keyword evidence="3" id="KW-0234">DNA repair</keyword>
<keyword evidence="1" id="KW-0227">DNA damage</keyword>
<accession>A0A1M5MI72</accession>
<dbReference type="Gene3D" id="3.40.470.10">
    <property type="entry name" value="Uracil-DNA glycosylase-like domain"/>
    <property type="match status" value="1"/>
</dbReference>
<evidence type="ECO:0000313" key="5">
    <source>
        <dbReference type="EMBL" id="SHG77124.1"/>
    </source>
</evidence>
<keyword evidence="2" id="KW-0378">Hydrolase</keyword>
<dbReference type="EMBL" id="FQVU01000003">
    <property type="protein sequence ID" value="SHG77124.1"/>
    <property type="molecule type" value="Genomic_DNA"/>
</dbReference>
<dbReference type="PANTHER" id="PTHR12159">
    <property type="entry name" value="G/T AND G/U MISMATCH-SPECIFIC DNA GLYCOSYLASE"/>
    <property type="match status" value="1"/>
</dbReference>
<evidence type="ECO:0000256" key="3">
    <source>
        <dbReference type="ARBA" id="ARBA00023204"/>
    </source>
</evidence>
<dbReference type="RefSeq" id="WP_073390834.1">
    <property type="nucleotide sequence ID" value="NZ_FQVU01000003.1"/>
</dbReference>
<evidence type="ECO:0000259" key="4">
    <source>
        <dbReference type="Pfam" id="PF03167"/>
    </source>
</evidence>
<feature type="domain" description="Uracil-DNA glycosylase-like" evidence="4">
    <location>
        <begin position="4"/>
        <end position="160"/>
    </location>
</feature>
<dbReference type="AlphaFoldDB" id="A0A1M5MI72"/>
<dbReference type="SUPFAM" id="SSF52141">
    <property type="entry name" value="Uracil-DNA glycosylase-like"/>
    <property type="match status" value="1"/>
</dbReference>
<evidence type="ECO:0000256" key="2">
    <source>
        <dbReference type="ARBA" id="ARBA00022801"/>
    </source>
</evidence>
<dbReference type="InterPro" id="IPR036895">
    <property type="entry name" value="Uracil-DNA_glycosylase-like_sf"/>
</dbReference>
<dbReference type="Proteomes" id="UP000186132">
    <property type="component" value="Unassembled WGS sequence"/>
</dbReference>
<dbReference type="GO" id="GO:0008263">
    <property type="term" value="F:pyrimidine-specific mismatch base pair DNA N-glycosylase activity"/>
    <property type="evidence" value="ECO:0007669"/>
    <property type="project" value="TreeGrafter"/>
</dbReference>